<protein>
    <recommendedName>
        <fullName evidence="6">Multidrug and toxin extrusion protein</fullName>
    </recommendedName>
</protein>
<comment type="subcellular location">
    <subcellularLocation>
        <location evidence="1">Membrane</location>
        <topology evidence="1">Multi-pass membrane protein</topology>
    </subcellularLocation>
</comment>
<dbReference type="Proteomes" id="UP000297703">
    <property type="component" value="Unassembled WGS sequence"/>
</dbReference>
<evidence type="ECO:0000256" key="2">
    <source>
        <dbReference type="ARBA" id="ARBA00010199"/>
    </source>
</evidence>
<dbReference type="InterPro" id="IPR045069">
    <property type="entry name" value="MATE_euk"/>
</dbReference>
<feature type="transmembrane region" description="Helical" evidence="6">
    <location>
        <begin position="382"/>
        <end position="404"/>
    </location>
</feature>
<feature type="transmembrane region" description="Helical" evidence="6">
    <location>
        <begin position="343"/>
        <end position="362"/>
    </location>
</feature>
<dbReference type="STRING" id="55544.A0A4D9F4I5"/>
<feature type="transmembrane region" description="Helical" evidence="6">
    <location>
        <begin position="301"/>
        <end position="322"/>
    </location>
</feature>
<evidence type="ECO:0000313" key="7">
    <source>
        <dbReference type="EMBL" id="TFK13000.1"/>
    </source>
</evidence>
<evidence type="ECO:0000313" key="8">
    <source>
        <dbReference type="Proteomes" id="UP000297703"/>
    </source>
</evidence>
<keyword evidence="5 6" id="KW-0472">Membrane</keyword>
<feature type="transmembrane region" description="Helical" evidence="6">
    <location>
        <begin position="119"/>
        <end position="138"/>
    </location>
</feature>
<feature type="transmembrane region" description="Helical" evidence="6">
    <location>
        <begin position="158"/>
        <end position="175"/>
    </location>
</feature>
<dbReference type="OrthoDB" id="2126698at2759"/>
<evidence type="ECO:0000256" key="6">
    <source>
        <dbReference type="RuleBase" id="RU004914"/>
    </source>
</evidence>
<feature type="transmembrane region" description="Helical" evidence="6">
    <location>
        <begin position="77"/>
        <end position="99"/>
    </location>
</feature>
<name>A0A4D9F4I5_9SAUR</name>
<dbReference type="GO" id="GO:0016020">
    <property type="term" value="C:membrane"/>
    <property type="evidence" value="ECO:0007669"/>
    <property type="project" value="UniProtKB-SubCell"/>
</dbReference>
<dbReference type="PANTHER" id="PTHR11206">
    <property type="entry name" value="MULTIDRUG RESISTANCE PROTEIN"/>
    <property type="match status" value="1"/>
</dbReference>
<reference evidence="7 8" key="1">
    <citation type="submission" date="2019-04" db="EMBL/GenBank/DDBJ databases">
        <title>Draft genome of the big-headed turtle Platysternon megacephalum.</title>
        <authorList>
            <person name="Gong S."/>
        </authorList>
    </citation>
    <scope>NUCLEOTIDE SEQUENCE [LARGE SCALE GENOMIC DNA]</scope>
    <source>
        <strain evidence="7">DO16091913</strain>
        <tissue evidence="7">Muscle</tissue>
    </source>
</reference>
<organism evidence="7 8">
    <name type="scientific">Platysternon megacephalum</name>
    <name type="common">big-headed turtle</name>
    <dbReference type="NCBI Taxonomy" id="55544"/>
    <lineage>
        <taxon>Eukaryota</taxon>
        <taxon>Metazoa</taxon>
        <taxon>Chordata</taxon>
        <taxon>Craniata</taxon>
        <taxon>Vertebrata</taxon>
        <taxon>Euteleostomi</taxon>
        <taxon>Archelosauria</taxon>
        <taxon>Testudinata</taxon>
        <taxon>Testudines</taxon>
        <taxon>Cryptodira</taxon>
        <taxon>Durocryptodira</taxon>
        <taxon>Testudinoidea</taxon>
        <taxon>Platysternidae</taxon>
        <taxon>Platysternon</taxon>
    </lineage>
</organism>
<gene>
    <name evidence="7" type="ORF">DR999_PMT03833</name>
</gene>
<evidence type="ECO:0000256" key="5">
    <source>
        <dbReference type="ARBA" id="ARBA00023136"/>
    </source>
</evidence>
<feature type="transmembrane region" description="Helical" evidence="6">
    <location>
        <begin position="49"/>
        <end position="71"/>
    </location>
</feature>
<keyword evidence="3 6" id="KW-0812">Transmembrane</keyword>
<dbReference type="GO" id="GO:1990961">
    <property type="term" value="P:xenobiotic detoxification by transmembrane export across the plasma membrane"/>
    <property type="evidence" value="ECO:0007669"/>
    <property type="project" value="InterPro"/>
</dbReference>
<dbReference type="EMBL" id="QXTE01000018">
    <property type="protein sequence ID" value="TFK13000.1"/>
    <property type="molecule type" value="Genomic_DNA"/>
</dbReference>
<evidence type="ECO:0000256" key="1">
    <source>
        <dbReference type="ARBA" id="ARBA00004141"/>
    </source>
</evidence>
<dbReference type="AlphaFoldDB" id="A0A4D9F4I5"/>
<dbReference type="NCBIfam" id="TIGR00797">
    <property type="entry name" value="matE"/>
    <property type="match status" value="1"/>
</dbReference>
<dbReference type="Pfam" id="PF01554">
    <property type="entry name" value="MatE"/>
    <property type="match status" value="2"/>
</dbReference>
<proteinExistence type="inferred from homology"/>
<comment type="similarity">
    <text evidence="2 6">Belongs to the multi antimicrobial extrusion (MATE) (TC 2.A.66.1) family.</text>
</comment>
<feature type="transmembrane region" description="Helical" evidence="6">
    <location>
        <begin position="440"/>
        <end position="462"/>
    </location>
</feature>
<dbReference type="GO" id="GO:0042910">
    <property type="term" value="F:xenobiotic transmembrane transporter activity"/>
    <property type="evidence" value="ECO:0007669"/>
    <property type="project" value="InterPro"/>
</dbReference>
<dbReference type="CDD" id="cd13132">
    <property type="entry name" value="MATE_eukaryotic"/>
    <property type="match status" value="1"/>
</dbReference>
<keyword evidence="4 6" id="KW-1133">Transmembrane helix</keyword>
<feature type="transmembrane region" description="Helical" evidence="6">
    <location>
        <begin position="187"/>
        <end position="209"/>
    </location>
</feature>
<evidence type="ECO:0000256" key="3">
    <source>
        <dbReference type="ARBA" id="ARBA00022692"/>
    </source>
</evidence>
<dbReference type="GO" id="GO:0015297">
    <property type="term" value="F:antiporter activity"/>
    <property type="evidence" value="ECO:0007669"/>
    <property type="project" value="InterPro"/>
</dbReference>
<accession>A0A4D9F4I5</accession>
<reference evidence="7 8" key="2">
    <citation type="submission" date="2019-04" db="EMBL/GenBank/DDBJ databases">
        <title>The genome sequence of big-headed turtle.</title>
        <authorList>
            <person name="Gong S."/>
        </authorList>
    </citation>
    <scope>NUCLEOTIDE SEQUENCE [LARGE SCALE GENOMIC DNA]</scope>
    <source>
        <strain evidence="7">DO16091913</strain>
        <tissue evidence="7">Muscle</tissue>
    </source>
</reference>
<sequence length="580" mass="62188">MEGVPVLAAATRPAQPASLRGRCLRRLRSLLPVGAWQETQELAKIGGPVFLAQLLIFLISVVSSIFCGHLGKAELDAVTLAVSVINVTGISVGSGLASACDTLMSQTYGGKNMKRVGIILQRGTLILLLCCFPCWALFINTEQILLLFRQDPEVSRLTQIYVMIFIPALPAAFLYQLQTRYLQSQAIILPQVVTGVAANLLNVAMNAFFLYALKLGVAGSAWSNTVSQFTQAVLLFLYVWWKKIHVKTWGGWTRECLQEWGSFIQLAVPGMLMKCIEWWTFEIGSFLAGLISVVELGTQSIIYELFTAAYMVPLGFSVAATVRVGNALGAGNAEQAKKSCITALLCTGVFAVVVGALLGSLKDVVGYIFTSDKEIITLVSKVMLIFAPFHLLDAIAATCGGVLGGTGKQKIGAIANAIGYYVIGFPIGISLMFAAKLGVLGLWIGMAVCIFLQALSFLIFVLRMDWKKAAEEAQIRAGLKEQPVAVSSSRAGADETGDPEYFTVETDVQNVVVLPDPVSRSESQPARQLILQEDSAPGSTSPGENVLSGKELIYRRGLALAVAIAVLLVGVVVRLLTGNG</sequence>
<evidence type="ECO:0000256" key="4">
    <source>
        <dbReference type="ARBA" id="ARBA00022989"/>
    </source>
</evidence>
<feature type="transmembrane region" description="Helical" evidence="6">
    <location>
        <begin position="411"/>
        <end position="434"/>
    </location>
</feature>
<feature type="transmembrane region" description="Helical" evidence="6">
    <location>
        <begin position="557"/>
        <end position="577"/>
    </location>
</feature>
<keyword evidence="8" id="KW-1185">Reference proteome</keyword>
<feature type="transmembrane region" description="Helical" evidence="6">
    <location>
        <begin position="221"/>
        <end position="241"/>
    </location>
</feature>
<dbReference type="InterPro" id="IPR002528">
    <property type="entry name" value="MATE_fam"/>
</dbReference>
<comment type="caution">
    <text evidence="7">The sequence shown here is derived from an EMBL/GenBank/DDBJ whole genome shotgun (WGS) entry which is preliminary data.</text>
</comment>